<comment type="caution">
    <text evidence="1">The sequence shown here is derived from an EMBL/GenBank/DDBJ whole genome shotgun (WGS) entry which is preliminary data.</text>
</comment>
<gene>
    <name evidence="1" type="ORF">OUZ56_005272</name>
</gene>
<proteinExistence type="predicted"/>
<accession>A0ABQ9YSC4</accession>
<sequence>MDQKNSVDFNLRKNIDLSLYHFGALSVSLTRQDFGNYNEEGIVSLHQGTERLNIQNSVPIWATFGSSVPNVVQEIDGRINTNSYIGFLQTFVYPTAMDQFSNMSGLEILETTCRLKKSGELLLLKLMNSDEVNEEFVSQELKAFPTKLNDVVKNSGDWISE</sequence>
<reference evidence="1 2" key="1">
    <citation type="journal article" date="2023" name="Nucleic Acids Res.">
        <title>The hologenome of Daphnia magna reveals possible DNA methylation and microbiome-mediated evolution of the host genome.</title>
        <authorList>
            <person name="Chaturvedi A."/>
            <person name="Li X."/>
            <person name="Dhandapani V."/>
            <person name="Marshall H."/>
            <person name="Kissane S."/>
            <person name="Cuenca-Cambronero M."/>
            <person name="Asole G."/>
            <person name="Calvet F."/>
            <person name="Ruiz-Romero M."/>
            <person name="Marangio P."/>
            <person name="Guigo R."/>
            <person name="Rago D."/>
            <person name="Mirbahai L."/>
            <person name="Eastwood N."/>
            <person name="Colbourne J.K."/>
            <person name="Zhou J."/>
            <person name="Mallon E."/>
            <person name="Orsini L."/>
        </authorList>
    </citation>
    <scope>NUCLEOTIDE SEQUENCE [LARGE SCALE GENOMIC DNA]</scope>
    <source>
        <strain evidence="1">LRV0_1</strain>
    </source>
</reference>
<dbReference type="Proteomes" id="UP001234178">
    <property type="component" value="Unassembled WGS sequence"/>
</dbReference>
<name>A0ABQ9YSC4_9CRUS</name>
<dbReference type="EMBL" id="JAOYFB010000001">
    <property type="protein sequence ID" value="KAK4003513.1"/>
    <property type="molecule type" value="Genomic_DNA"/>
</dbReference>
<protein>
    <submittedName>
        <fullName evidence="1">Uncharacterized protein</fullName>
    </submittedName>
</protein>
<organism evidence="1 2">
    <name type="scientific">Daphnia magna</name>
    <dbReference type="NCBI Taxonomy" id="35525"/>
    <lineage>
        <taxon>Eukaryota</taxon>
        <taxon>Metazoa</taxon>
        <taxon>Ecdysozoa</taxon>
        <taxon>Arthropoda</taxon>
        <taxon>Crustacea</taxon>
        <taxon>Branchiopoda</taxon>
        <taxon>Diplostraca</taxon>
        <taxon>Cladocera</taxon>
        <taxon>Anomopoda</taxon>
        <taxon>Daphniidae</taxon>
        <taxon>Daphnia</taxon>
    </lineage>
</organism>
<keyword evidence="2" id="KW-1185">Reference proteome</keyword>
<evidence type="ECO:0000313" key="2">
    <source>
        <dbReference type="Proteomes" id="UP001234178"/>
    </source>
</evidence>
<evidence type="ECO:0000313" key="1">
    <source>
        <dbReference type="EMBL" id="KAK4003513.1"/>
    </source>
</evidence>